<dbReference type="AlphaFoldDB" id="A0A5B9D8T5"/>
<dbReference type="Gene3D" id="2.40.50.140">
    <property type="entry name" value="Nucleic acid-binding proteins"/>
    <property type="match status" value="1"/>
</dbReference>
<dbReference type="SUPFAM" id="SSF50249">
    <property type="entry name" value="Nucleic acid-binding proteins"/>
    <property type="match status" value="1"/>
</dbReference>
<reference evidence="5 6" key="1">
    <citation type="journal article" date="2020" name="Nature">
        <title>Isolation of an archaeon at the prokaryote-eukaryote interface.</title>
        <authorList>
            <person name="Imachi H."/>
            <person name="Nobu M.K."/>
            <person name="Nakahara N."/>
            <person name="Morono Y."/>
            <person name="Ogawara M."/>
            <person name="Takaki Y."/>
            <person name="Takano Y."/>
            <person name="Uematsu K."/>
            <person name="Ikuta T."/>
            <person name="Ito M."/>
            <person name="Matsui Y."/>
            <person name="Miyazaki M."/>
            <person name="Murata K."/>
            <person name="Saito Y."/>
            <person name="Sakai S."/>
            <person name="Song C."/>
            <person name="Tasumi E."/>
            <person name="Yamanaka Y."/>
            <person name="Yamaguchi T."/>
            <person name="Kamagata Y."/>
            <person name="Tamaki H."/>
            <person name="Takai K."/>
        </authorList>
    </citation>
    <scope>NUCLEOTIDE SEQUENCE [LARGE SCALE GENOMIC DNA]</scope>
    <source>
        <strain evidence="5 6">MK-D1</strain>
    </source>
</reference>
<dbReference type="GO" id="GO:0003743">
    <property type="term" value="F:translation initiation factor activity"/>
    <property type="evidence" value="ECO:0007669"/>
    <property type="project" value="UniProtKB-UniRule"/>
</dbReference>
<comment type="function">
    <text evidence="1 2">Seems to be required for maximal rate of protein biosynthesis. Enhances ribosome dissociation into subunits and stabilizes the binding of the initiator Met-tRNA(I) to 40 S ribosomal subunits.</text>
</comment>
<keyword evidence="6" id="KW-1185">Reference proteome</keyword>
<dbReference type="EMBL" id="CP042905">
    <property type="protein sequence ID" value="QEE15421.1"/>
    <property type="molecule type" value="Genomic_DNA"/>
</dbReference>
<comment type="similarity">
    <text evidence="2">Belongs to the eIF-1A family.</text>
</comment>
<dbReference type="PANTHER" id="PTHR21668">
    <property type="entry name" value="EIF-1A"/>
    <property type="match status" value="1"/>
</dbReference>
<keyword evidence="2 3" id="KW-0396">Initiation factor</keyword>
<dbReference type="PROSITE" id="PS50832">
    <property type="entry name" value="S1_IF1_TYPE"/>
    <property type="match status" value="1"/>
</dbReference>
<evidence type="ECO:0000256" key="2">
    <source>
        <dbReference type="HAMAP-Rule" id="MF_00216"/>
    </source>
</evidence>
<dbReference type="Proteomes" id="UP000321408">
    <property type="component" value="Chromosome"/>
</dbReference>
<evidence type="ECO:0000313" key="5">
    <source>
        <dbReference type="EMBL" id="QEE15421.1"/>
    </source>
</evidence>
<evidence type="ECO:0000313" key="6">
    <source>
        <dbReference type="Proteomes" id="UP000321408"/>
    </source>
</evidence>
<dbReference type="GeneID" id="41329238"/>
<keyword evidence="2 3" id="KW-0648">Protein biosynthesis</keyword>
<dbReference type="GO" id="GO:0003723">
    <property type="term" value="F:RNA binding"/>
    <property type="evidence" value="ECO:0007669"/>
    <property type="project" value="InterPro"/>
</dbReference>
<dbReference type="SMART" id="SM00652">
    <property type="entry name" value="eIF1a"/>
    <property type="match status" value="1"/>
</dbReference>
<evidence type="ECO:0000256" key="3">
    <source>
        <dbReference type="PROSITE-ProRule" id="PRU00181"/>
    </source>
</evidence>
<dbReference type="RefSeq" id="WP_162306594.1">
    <property type="nucleotide sequence ID" value="NZ_CP042905.2"/>
</dbReference>
<dbReference type="KEGG" id="psyt:DSAG12_01246"/>
<dbReference type="InterPro" id="IPR001253">
    <property type="entry name" value="TIF_eIF-1A"/>
</dbReference>
<dbReference type="Pfam" id="PF01176">
    <property type="entry name" value="eIF-1a"/>
    <property type="match status" value="1"/>
</dbReference>
<proteinExistence type="inferred from homology"/>
<dbReference type="NCBIfam" id="NF003084">
    <property type="entry name" value="PRK04012.1-3"/>
    <property type="match status" value="1"/>
</dbReference>
<protein>
    <recommendedName>
        <fullName evidence="2">Translation initiation factor 1A</fullName>
        <shortName evidence="2">aIF-1A</shortName>
    </recommendedName>
</protein>
<dbReference type="InterPro" id="IPR012340">
    <property type="entry name" value="NA-bd_OB-fold"/>
</dbReference>
<sequence>MPKNRRRNQTEVTKRPRIPNYRNDELLGVCTEIYGGEHMQIKAEDRKTYLGLIRGKIKKRMWVRVGDVVLIMPWADMTVRKDKDPKAHIIWRYTRTQTNWLQNHRYIKPEFLEDMQNI</sequence>
<reference evidence="5 6" key="2">
    <citation type="journal article" date="2024" name="Int. J. Syst. Evol. Microbiol.">
        <title>Promethearchaeum syntrophicum gen. nov., sp. nov., an anaerobic, obligately syntrophic archaeon, the first isolate of the lineage 'Asgard' archaea, and proposal of the new archaeal phylum Promethearchaeota phyl. nov. and kingdom Promethearchaeati regn. nov.</title>
        <authorList>
            <person name="Imachi H."/>
            <person name="Nobu M.K."/>
            <person name="Kato S."/>
            <person name="Takaki Y."/>
            <person name="Miyazaki M."/>
            <person name="Miyata M."/>
            <person name="Ogawara M."/>
            <person name="Saito Y."/>
            <person name="Sakai S."/>
            <person name="Tahara Y.O."/>
            <person name="Takano Y."/>
            <person name="Tasumi E."/>
            <person name="Uematsu K."/>
            <person name="Yoshimura T."/>
            <person name="Itoh T."/>
            <person name="Ohkuma M."/>
            <person name="Takai K."/>
        </authorList>
    </citation>
    <scope>NUCLEOTIDE SEQUENCE [LARGE SCALE GENOMIC DNA]</scope>
    <source>
        <strain evidence="5 6">MK-D1</strain>
    </source>
</reference>
<dbReference type="HAMAP" id="MF_00216">
    <property type="entry name" value="aIF_1A"/>
    <property type="match status" value="1"/>
</dbReference>
<dbReference type="InterPro" id="IPR006196">
    <property type="entry name" value="RNA-binding_domain_S1_IF1"/>
</dbReference>
<feature type="domain" description="S1-like" evidence="4">
    <location>
        <begin position="14"/>
        <end position="94"/>
    </location>
</feature>
<dbReference type="OrthoDB" id="2586at2157"/>
<name>A0A5B9D8T5_9ARCH</name>
<accession>A0A5B9D8T5</accession>
<evidence type="ECO:0000259" key="4">
    <source>
        <dbReference type="PROSITE" id="PS50832"/>
    </source>
</evidence>
<organism evidence="5 6">
    <name type="scientific">Promethearchaeum syntrophicum</name>
    <dbReference type="NCBI Taxonomy" id="2594042"/>
    <lineage>
        <taxon>Archaea</taxon>
        <taxon>Promethearchaeati</taxon>
        <taxon>Promethearchaeota</taxon>
        <taxon>Promethearchaeia</taxon>
        <taxon>Promethearchaeales</taxon>
        <taxon>Promethearchaeaceae</taxon>
        <taxon>Promethearchaeum</taxon>
    </lineage>
</organism>
<evidence type="ECO:0000256" key="1">
    <source>
        <dbReference type="ARBA" id="ARBA00025502"/>
    </source>
</evidence>
<gene>
    <name evidence="2" type="primary">eif1a</name>
    <name evidence="5" type="ORF">DSAG12_01246</name>
</gene>